<dbReference type="AlphaFoldDB" id="J3NAS2"/>
<organism evidence="1">
    <name type="scientific">Oryza brachyantha</name>
    <name type="common">malo sina</name>
    <dbReference type="NCBI Taxonomy" id="4533"/>
    <lineage>
        <taxon>Eukaryota</taxon>
        <taxon>Viridiplantae</taxon>
        <taxon>Streptophyta</taxon>
        <taxon>Embryophyta</taxon>
        <taxon>Tracheophyta</taxon>
        <taxon>Spermatophyta</taxon>
        <taxon>Magnoliopsida</taxon>
        <taxon>Liliopsida</taxon>
        <taxon>Poales</taxon>
        <taxon>Poaceae</taxon>
        <taxon>BOP clade</taxon>
        <taxon>Oryzoideae</taxon>
        <taxon>Oryzeae</taxon>
        <taxon>Oryzinae</taxon>
        <taxon>Oryza</taxon>
    </lineage>
</organism>
<dbReference type="EnsemblPlants" id="OB12G10800.1">
    <property type="protein sequence ID" value="OB12G10800.1"/>
    <property type="gene ID" value="OB12G10800"/>
</dbReference>
<name>J3NAS2_ORYBR</name>
<reference evidence="1" key="1">
    <citation type="journal article" date="2013" name="Nat. Commun.">
        <title>Whole-genome sequencing of Oryza brachyantha reveals mechanisms underlying Oryza genome evolution.</title>
        <authorList>
            <person name="Chen J."/>
            <person name="Huang Q."/>
            <person name="Gao D."/>
            <person name="Wang J."/>
            <person name="Lang Y."/>
            <person name="Liu T."/>
            <person name="Li B."/>
            <person name="Bai Z."/>
            <person name="Luis Goicoechea J."/>
            <person name="Liang C."/>
            <person name="Chen C."/>
            <person name="Zhang W."/>
            <person name="Sun S."/>
            <person name="Liao Y."/>
            <person name="Zhang X."/>
            <person name="Yang L."/>
            <person name="Song C."/>
            <person name="Wang M."/>
            <person name="Shi J."/>
            <person name="Liu G."/>
            <person name="Liu J."/>
            <person name="Zhou H."/>
            <person name="Zhou W."/>
            <person name="Yu Q."/>
            <person name="An N."/>
            <person name="Chen Y."/>
            <person name="Cai Q."/>
            <person name="Wang B."/>
            <person name="Liu B."/>
            <person name="Min J."/>
            <person name="Huang Y."/>
            <person name="Wu H."/>
            <person name="Li Z."/>
            <person name="Zhang Y."/>
            <person name="Yin Y."/>
            <person name="Song W."/>
            <person name="Jiang J."/>
            <person name="Jackson S.A."/>
            <person name="Wing R.A."/>
            <person name="Wang J."/>
            <person name="Chen M."/>
        </authorList>
    </citation>
    <scope>NUCLEOTIDE SEQUENCE [LARGE SCALE GENOMIC DNA]</scope>
    <source>
        <strain evidence="1">cv. IRGC 101232</strain>
    </source>
</reference>
<evidence type="ECO:0000313" key="1">
    <source>
        <dbReference type="EnsemblPlants" id="OB12G10800.1"/>
    </source>
</evidence>
<sequence length="57" mass="6944">LIYFFILGRNIYDICIRVWPPPSSSLFPINHTDFNWNSCKKYEKARQFVSFSLFIYF</sequence>
<accession>J3NAS2</accession>
<keyword evidence="2" id="KW-1185">Reference proteome</keyword>
<proteinExistence type="predicted"/>
<dbReference type="Proteomes" id="UP000006038">
    <property type="component" value="Chromosome 12"/>
</dbReference>
<dbReference type="HOGENOM" id="CLU_3002657_0_0_1"/>
<dbReference type="Gramene" id="OB12G10800.1">
    <property type="protein sequence ID" value="OB12G10800.1"/>
    <property type="gene ID" value="OB12G10800"/>
</dbReference>
<evidence type="ECO:0000313" key="2">
    <source>
        <dbReference type="Proteomes" id="UP000006038"/>
    </source>
</evidence>
<reference evidence="1" key="2">
    <citation type="submission" date="2013-04" db="UniProtKB">
        <authorList>
            <consortium name="EnsemblPlants"/>
        </authorList>
    </citation>
    <scope>IDENTIFICATION</scope>
</reference>
<protein>
    <submittedName>
        <fullName evidence="1">Uncharacterized protein</fullName>
    </submittedName>
</protein>